<dbReference type="Pfam" id="PF02739">
    <property type="entry name" value="5_3_exonuc_N"/>
    <property type="match status" value="1"/>
</dbReference>
<evidence type="ECO:0000256" key="3">
    <source>
        <dbReference type="ARBA" id="ARBA00012417"/>
    </source>
</evidence>
<dbReference type="SUPFAM" id="SSF53098">
    <property type="entry name" value="Ribonuclease H-like"/>
    <property type="match status" value="1"/>
</dbReference>
<dbReference type="SMART" id="SM00482">
    <property type="entry name" value="POLAc"/>
    <property type="match status" value="1"/>
</dbReference>
<proteinExistence type="inferred from homology"/>
<evidence type="ECO:0000259" key="19">
    <source>
        <dbReference type="SMART" id="SM00475"/>
    </source>
</evidence>
<dbReference type="PANTHER" id="PTHR10133:SF27">
    <property type="entry name" value="DNA POLYMERASE NU"/>
    <property type="match status" value="1"/>
</dbReference>
<reference evidence="21 22" key="1">
    <citation type="submission" date="2024-08" db="EMBL/GenBank/DDBJ databases">
        <authorList>
            <person name="Lu H."/>
        </authorList>
    </citation>
    <scope>NUCLEOTIDE SEQUENCE [LARGE SCALE GENOMIC DNA]</scope>
    <source>
        <strain evidence="21 22">BYS87W</strain>
    </source>
</reference>
<dbReference type="SMART" id="SM00279">
    <property type="entry name" value="HhH2"/>
    <property type="match status" value="1"/>
</dbReference>
<dbReference type="InterPro" id="IPR019760">
    <property type="entry name" value="DNA-dir_DNA_pol_A_CS"/>
</dbReference>
<dbReference type="PANTHER" id="PTHR10133">
    <property type="entry name" value="DNA POLYMERASE I"/>
    <property type="match status" value="1"/>
</dbReference>
<dbReference type="GO" id="GO:0003887">
    <property type="term" value="F:DNA-directed DNA polymerase activity"/>
    <property type="evidence" value="ECO:0007669"/>
    <property type="project" value="UniProtKB-EC"/>
</dbReference>
<evidence type="ECO:0000259" key="20">
    <source>
        <dbReference type="SMART" id="SM00482"/>
    </source>
</evidence>
<keyword evidence="14 17" id="KW-0234">DNA repair</keyword>
<dbReference type="InterPro" id="IPR012337">
    <property type="entry name" value="RNaseH-like_sf"/>
</dbReference>
<dbReference type="Pfam" id="PF01367">
    <property type="entry name" value="5_3_exonuc"/>
    <property type="match status" value="1"/>
</dbReference>
<evidence type="ECO:0000256" key="6">
    <source>
        <dbReference type="ARBA" id="ARBA00022695"/>
    </source>
</evidence>
<dbReference type="CDD" id="cd09898">
    <property type="entry name" value="H3TH_53EXO"/>
    <property type="match status" value="1"/>
</dbReference>
<keyword evidence="13 17" id="KW-0238">DNA-binding</keyword>
<feature type="domain" description="3'-5' exonuclease" evidence="18">
    <location>
        <begin position="322"/>
        <end position="508"/>
    </location>
</feature>
<evidence type="ECO:0000256" key="14">
    <source>
        <dbReference type="ARBA" id="ARBA00023204"/>
    </source>
</evidence>
<keyword evidence="5 17" id="KW-0808">Transferase</keyword>
<evidence type="ECO:0000256" key="1">
    <source>
        <dbReference type="ARBA" id="ARBA00007705"/>
    </source>
</evidence>
<dbReference type="InterPro" id="IPR020046">
    <property type="entry name" value="5-3_exonucl_a-hlix_arch_N"/>
</dbReference>
<dbReference type="Gene3D" id="3.30.70.370">
    <property type="match status" value="1"/>
</dbReference>
<dbReference type="InterPro" id="IPR020045">
    <property type="entry name" value="DNA_polI_H3TH"/>
</dbReference>
<dbReference type="EC" id="2.7.7.7" evidence="3 16"/>
<evidence type="ECO:0000259" key="18">
    <source>
        <dbReference type="SMART" id="SM00474"/>
    </source>
</evidence>
<comment type="function">
    <text evidence="17">In addition to polymerase activity, this DNA polymerase exhibits 3'-5' and 5'-3' exonuclease activity.</text>
</comment>
<keyword evidence="9 17" id="KW-0227">DNA damage</keyword>
<keyword evidence="6 17" id="KW-0548">Nucleotidyltransferase</keyword>
<feature type="domain" description="5'-3' exonuclease" evidence="19">
    <location>
        <begin position="2"/>
        <end position="256"/>
    </location>
</feature>
<dbReference type="InterPro" id="IPR018320">
    <property type="entry name" value="DNA_polymerase_1"/>
</dbReference>
<dbReference type="Proteomes" id="UP001606303">
    <property type="component" value="Unassembled WGS sequence"/>
</dbReference>
<comment type="similarity">
    <text evidence="1 17">Belongs to the DNA polymerase type-A family.</text>
</comment>
<dbReference type="Gene3D" id="3.30.420.10">
    <property type="entry name" value="Ribonuclease H-like superfamily/Ribonuclease H"/>
    <property type="match status" value="1"/>
</dbReference>
<comment type="caution">
    <text evidence="21">The sequence shown here is derived from an EMBL/GenBank/DDBJ whole genome shotgun (WGS) entry which is preliminary data.</text>
</comment>
<dbReference type="EMBL" id="JBIGIB010000001">
    <property type="protein sequence ID" value="MFG6465780.1"/>
    <property type="molecule type" value="Genomic_DNA"/>
</dbReference>
<comment type="catalytic activity">
    <reaction evidence="15 17">
        <text>DNA(n) + a 2'-deoxyribonucleoside 5'-triphosphate = DNA(n+1) + diphosphate</text>
        <dbReference type="Rhea" id="RHEA:22508"/>
        <dbReference type="Rhea" id="RHEA-COMP:17339"/>
        <dbReference type="Rhea" id="RHEA-COMP:17340"/>
        <dbReference type="ChEBI" id="CHEBI:33019"/>
        <dbReference type="ChEBI" id="CHEBI:61560"/>
        <dbReference type="ChEBI" id="CHEBI:173112"/>
        <dbReference type="EC" id="2.7.7.7"/>
    </reaction>
</comment>
<dbReference type="Gene3D" id="1.10.150.20">
    <property type="entry name" value="5' to 3' exonuclease, C-terminal subdomain"/>
    <property type="match status" value="2"/>
</dbReference>
<evidence type="ECO:0000256" key="4">
    <source>
        <dbReference type="ARBA" id="ARBA00020311"/>
    </source>
</evidence>
<dbReference type="Pfam" id="PF01612">
    <property type="entry name" value="DNA_pol_A_exo1"/>
    <property type="match status" value="1"/>
</dbReference>
<dbReference type="InterPro" id="IPR043502">
    <property type="entry name" value="DNA/RNA_pol_sf"/>
</dbReference>
<evidence type="ECO:0000256" key="13">
    <source>
        <dbReference type="ARBA" id="ARBA00023125"/>
    </source>
</evidence>
<evidence type="ECO:0000256" key="17">
    <source>
        <dbReference type="RuleBase" id="RU004460"/>
    </source>
</evidence>
<comment type="subunit">
    <text evidence="2">Single-chain monomer with multiple functions.</text>
</comment>
<dbReference type="Gene3D" id="1.20.1060.10">
    <property type="entry name" value="Taq DNA Polymerase, Chain T, domain 4"/>
    <property type="match status" value="1"/>
</dbReference>
<evidence type="ECO:0000256" key="9">
    <source>
        <dbReference type="ARBA" id="ARBA00022763"/>
    </source>
</evidence>
<keyword evidence="12 17" id="KW-0239">DNA-directed DNA polymerase</keyword>
<dbReference type="CDD" id="cd09859">
    <property type="entry name" value="PIN_53EXO"/>
    <property type="match status" value="1"/>
</dbReference>
<dbReference type="SUPFAM" id="SSF88723">
    <property type="entry name" value="PIN domain-like"/>
    <property type="match status" value="1"/>
</dbReference>
<evidence type="ECO:0000256" key="5">
    <source>
        <dbReference type="ARBA" id="ARBA00022679"/>
    </source>
</evidence>
<dbReference type="PROSITE" id="PS00447">
    <property type="entry name" value="DNA_POLYMERASE_A"/>
    <property type="match status" value="1"/>
</dbReference>
<protein>
    <recommendedName>
        <fullName evidence="4 16">DNA polymerase I</fullName>
        <ecNumber evidence="3 16">2.7.7.7</ecNumber>
    </recommendedName>
</protein>
<gene>
    <name evidence="17 21" type="primary">polA</name>
    <name evidence="21" type="ORF">ACG01O_04075</name>
</gene>
<dbReference type="Gene3D" id="3.40.50.1010">
    <property type="entry name" value="5'-nuclease"/>
    <property type="match status" value="1"/>
</dbReference>
<evidence type="ECO:0000256" key="16">
    <source>
        <dbReference type="NCBIfam" id="TIGR00593"/>
    </source>
</evidence>
<evidence type="ECO:0000256" key="2">
    <source>
        <dbReference type="ARBA" id="ARBA00011541"/>
    </source>
</evidence>
<dbReference type="SUPFAM" id="SSF47807">
    <property type="entry name" value="5' to 3' exonuclease, C-terminal subdomain"/>
    <property type="match status" value="1"/>
</dbReference>
<sequence length="919" mass="99770">MSKPILLLVDGSSYLYRAFHAMPDLRGPEGQPTGAVRGMVAMLKKLQSDIGAEHAVCVFDASGPTFRDAWYPEYKAQRAPMPPELRAQIEPIHEVVKLLGWPVLTVPGIEADDAIGTLSRVAVQQGHRVIVSTGDKDLAQLVNADVELINTMSNERLDEAGVLAKFGVPPDRIIDYLTLMGDTVDNVPGVSGVGPKTAAKWVAEYGSLDGVIAAAGSVKGKAGENLRAALDWLPMGRQLVTVKLDCDLAEHVAGWPSLETLAFRAPEAAPLAEFYRRNGFKGWLEELTGEAPAPKARPVAASPGLFDEPEPSAGAADLPRQYDCILSFEALDAWIARLRAAPLCALDTETDSLDPMAARIVGISFADKPGEAAYVPLAHSGPDAPAQLPLDEVLARLKPWLEDDAAKKIGQNLKYDRHVLANHGIALAGVQHDTLLQSYVLEAHKTHNLEALAERHLGRKGLSYEDLCGKGVHQIPFAQVDVAQATTYSGEDSEMCLHLHSVLWPQIEADPGLTRIYRDIEMPSAALLARIERTGVLIDASRLQAQSHEIGQRLLALEQQCYEIAGQPFNIGSPKQIGDILFNKLGLPVVKKTATGAPSTDEEVLTELAADFPLPAKILEYRGLAKLKSTYTDKLPQQINAATGRVHTNYAQAVAVTGRLSSNDPNLQNIPIRTAEGRRVREAFVAPAGHVIMSADYSQIELRIMAHISQDPGLLKAFQEGQDVHKATASEVFGTPLDEVTSEQRRYAKTINFGLIYGMGAFGLASSLGIEQKAAKDYIDRYFTRFAGVKRYMDETKASAAELGYVSTLFGRRIYLPEIRGGNGPRRAGAERQAINAPMQGTAADLIKLAMLAVQAELDRAGKHSRIVMQVHDELVFEVPEAELDWMRTEVPRLMAGVAQLQVPLLAEVGVGSNWEEAH</sequence>
<evidence type="ECO:0000256" key="11">
    <source>
        <dbReference type="ARBA" id="ARBA00022839"/>
    </source>
</evidence>
<dbReference type="InterPro" id="IPR002421">
    <property type="entry name" value="5-3_exonuclease"/>
</dbReference>
<dbReference type="CDD" id="cd08637">
    <property type="entry name" value="DNA_pol_A_pol_I_C"/>
    <property type="match status" value="1"/>
</dbReference>
<dbReference type="SMART" id="SM00474">
    <property type="entry name" value="35EXOc"/>
    <property type="match status" value="1"/>
</dbReference>
<keyword evidence="10 17" id="KW-0378">Hydrolase</keyword>
<evidence type="ECO:0000313" key="21">
    <source>
        <dbReference type="EMBL" id="MFG6465780.1"/>
    </source>
</evidence>
<keyword evidence="8" id="KW-0540">Nuclease</keyword>
<dbReference type="InterPro" id="IPR002562">
    <property type="entry name" value="3'-5'_exonuclease_dom"/>
</dbReference>
<dbReference type="SMART" id="SM00475">
    <property type="entry name" value="53EXOc"/>
    <property type="match status" value="1"/>
</dbReference>
<dbReference type="RefSeq" id="WP_394381623.1">
    <property type="nucleotide sequence ID" value="NZ_JBIGIB010000001.1"/>
</dbReference>
<keyword evidence="11 17" id="KW-0269">Exonuclease</keyword>
<evidence type="ECO:0000256" key="15">
    <source>
        <dbReference type="ARBA" id="ARBA00049244"/>
    </source>
</evidence>
<organism evidence="21 22">
    <name type="scientific">Pelomonas baiyunensis</name>
    <dbReference type="NCBI Taxonomy" id="3299026"/>
    <lineage>
        <taxon>Bacteria</taxon>
        <taxon>Pseudomonadati</taxon>
        <taxon>Pseudomonadota</taxon>
        <taxon>Betaproteobacteria</taxon>
        <taxon>Burkholderiales</taxon>
        <taxon>Sphaerotilaceae</taxon>
        <taxon>Roseateles</taxon>
    </lineage>
</organism>
<dbReference type="Pfam" id="PF00476">
    <property type="entry name" value="DNA_pol_A"/>
    <property type="match status" value="1"/>
</dbReference>
<dbReference type="PRINTS" id="PR00868">
    <property type="entry name" value="DNAPOLI"/>
</dbReference>
<dbReference type="CDD" id="cd06139">
    <property type="entry name" value="DNA_polA_I_Ecoli_like_exo"/>
    <property type="match status" value="1"/>
</dbReference>
<evidence type="ECO:0000256" key="10">
    <source>
        <dbReference type="ARBA" id="ARBA00022801"/>
    </source>
</evidence>
<keyword evidence="22" id="KW-1185">Reference proteome</keyword>
<dbReference type="InterPro" id="IPR036279">
    <property type="entry name" value="5-3_exonuclease_C_sf"/>
</dbReference>
<feature type="domain" description="DNA-directed DNA polymerase family A palm" evidence="20">
    <location>
        <begin position="677"/>
        <end position="883"/>
    </location>
</feature>
<dbReference type="InterPro" id="IPR036397">
    <property type="entry name" value="RNaseH_sf"/>
</dbReference>
<dbReference type="InterPro" id="IPR029060">
    <property type="entry name" value="PIN-like_dom_sf"/>
</dbReference>
<evidence type="ECO:0000256" key="12">
    <source>
        <dbReference type="ARBA" id="ARBA00022932"/>
    </source>
</evidence>
<dbReference type="SUPFAM" id="SSF56672">
    <property type="entry name" value="DNA/RNA polymerases"/>
    <property type="match status" value="1"/>
</dbReference>
<dbReference type="InterPro" id="IPR001098">
    <property type="entry name" value="DNA-dir_DNA_pol_A_palm_dom"/>
</dbReference>
<keyword evidence="7 17" id="KW-0235">DNA replication</keyword>
<dbReference type="NCBIfam" id="NF004397">
    <property type="entry name" value="PRK05755.1"/>
    <property type="match status" value="1"/>
</dbReference>
<evidence type="ECO:0000313" key="22">
    <source>
        <dbReference type="Proteomes" id="UP001606303"/>
    </source>
</evidence>
<dbReference type="NCBIfam" id="TIGR00593">
    <property type="entry name" value="pola"/>
    <property type="match status" value="1"/>
</dbReference>
<name>A0ABW7GVS9_9BURK</name>
<accession>A0ABW7GVS9</accession>
<evidence type="ECO:0000256" key="8">
    <source>
        <dbReference type="ARBA" id="ARBA00022722"/>
    </source>
</evidence>
<dbReference type="InterPro" id="IPR008918">
    <property type="entry name" value="HhH2"/>
</dbReference>
<dbReference type="InterPro" id="IPR002298">
    <property type="entry name" value="DNA_polymerase_A"/>
</dbReference>
<evidence type="ECO:0000256" key="7">
    <source>
        <dbReference type="ARBA" id="ARBA00022705"/>
    </source>
</evidence>